<dbReference type="Proteomes" id="UP001151295">
    <property type="component" value="Unassembled WGS sequence"/>
</dbReference>
<evidence type="ECO:0000313" key="2">
    <source>
        <dbReference type="EMBL" id="KAJ1992716.1"/>
    </source>
</evidence>
<accession>A0ABQ8PP41</accession>
<protein>
    <recommendedName>
        <fullName evidence="4">Hyaluronan/mRNA-binding protein domain-containing protein</fullName>
    </recommendedName>
</protein>
<evidence type="ECO:0000313" key="3">
    <source>
        <dbReference type="Proteomes" id="UP001151295"/>
    </source>
</evidence>
<feature type="region of interest" description="Disordered" evidence="1">
    <location>
        <begin position="62"/>
        <end position="92"/>
    </location>
</feature>
<feature type="compositionally biased region" description="Basic and acidic residues" evidence="1">
    <location>
        <begin position="81"/>
        <end position="92"/>
    </location>
</feature>
<reference evidence="2" key="1">
    <citation type="submission" date="2022-07" db="EMBL/GenBank/DDBJ databases">
        <title>Phylogenomic reconstructions and comparative analyses of Kickxellomycotina fungi.</title>
        <authorList>
            <person name="Reynolds N.K."/>
            <person name="Stajich J.E."/>
            <person name="Barry K."/>
            <person name="Grigoriev I.V."/>
            <person name="Crous P."/>
            <person name="Smith M.E."/>
        </authorList>
    </citation>
    <scope>NUCLEOTIDE SEQUENCE</scope>
    <source>
        <strain evidence="2">BCRC 34882</strain>
    </source>
</reference>
<comment type="caution">
    <text evidence="2">The sequence shown here is derived from an EMBL/GenBank/DDBJ whole genome shotgun (WGS) entry which is preliminary data.</text>
</comment>
<dbReference type="EMBL" id="JANBQD010000025">
    <property type="protein sequence ID" value="KAJ1992716.1"/>
    <property type="molecule type" value="Genomic_DNA"/>
</dbReference>
<evidence type="ECO:0008006" key="4">
    <source>
        <dbReference type="Google" id="ProtNLM"/>
    </source>
</evidence>
<sequence length="92" mass="10397">MTKDKRNLAIQENERVPTGVLTKDHHLSRNGADIRGLAKKGGSGMYNWGVDVVDRLEFDEEHGLNRNPNPQPKVSLANPKEFNEAKEMLNEE</sequence>
<gene>
    <name evidence="2" type="ORF">EDC05_002660</name>
</gene>
<keyword evidence="3" id="KW-1185">Reference proteome</keyword>
<proteinExistence type="predicted"/>
<name>A0ABQ8PP41_9FUNG</name>
<organism evidence="2 3">
    <name type="scientific">Coemansia umbellata</name>
    <dbReference type="NCBI Taxonomy" id="1424467"/>
    <lineage>
        <taxon>Eukaryota</taxon>
        <taxon>Fungi</taxon>
        <taxon>Fungi incertae sedis</taxon>
        <taxon>Zoopagomycota</taxon>
        <taxon>Kickxellomycotina</taxon>
        <taxon>Kickxellomycetes</taxon>
        <taxon>Kickxellales</taxon>
        <taxon>Kickxellaceae</taxon>
        <taxon>Coemansia</taxon>
    </lineage>
</organism>
<evidence type="ECO:0000256" key="1">
    <source>
        <dbReference type="SAM" id="MobiDB-lite"/>
    </source>
</evidence>